<keyword evidence="4" id="KW-1185">Reference proteome</keyword>
<dbReference type="Proteomes" id="UP000294930">
    <property type="component" value="Unassembled WGS sequence"/>
</dbReference>
<gene>
    <name evidence="3" type="ORF">A8975_0440</name>
</gene>
<dbReference type="EMBL" id="SOQZ01000001">
    <property type="protein sequence ID" value="TDY13844.1"/>
    <property type="molecule type" value="Genomic_DNA"/>
</dbReference>
<sequence length="151" mass="17827">MKKIVTLVCIIALFLGCDKTQKPKKPSNLIPKDKMEQVLYDTYLMNAAKGIKKQQLENYGINPEGYIFKKYSIDSLQFALSNEYYAYDSKDYAEMIESVKERLSREKETYEKLKEEEEEDRNKKRDSIKKLSDSIKRETKRLKDKNFGARD</sequence>
<feature type="domain" description="DUF4296" evidence="2">
    <location>
        <begin position="26"/>
        <end position="108"/>
    </location>
</feature>
<feature type="region of interest" description="Disordered" evidence="1">
    <location>
        <begin position="106"/>
        <end position="130"/>
    </location>
</feature>
<dbReference type="RefSeq" id="WP_129759517.1">
    <property type="nucleotide sequence ID" value="NZ_SOQZ01000001.1"/>
</dbReference>
<proteinExistence type="predicted"/>
<dbReference type="PROSITE" id="PS51257">
    <property type="entry name" value="PROKAR_LIPOPROTEIN"/>
    <property type="match status" value="1"/>
</dbReference>
<organism evidence="3 4">
    <name type="scientific">Meridianimaribacter flavus</name>
    <dbReference type="NCBI Taxonomy" id="571115"/>
    <lineage>
        <taxon>Bacteria</taxon>
        <taxon>Pseudomonadati</taxon>
        <taxon>Bacteroidota</taxon>
        <taxon>Flavobacteriia</taxon>
        <taxon>Flavobacteriales</taxon>
        <taxon>Flavobacteriaceae</taxon>
        <taxon>Meridianimaribacter</taxon>
    </lineage>
</organism>
<reference evidence="3 4" key="1">
    <citation type="submission" date="2019-03" db="EMBL/GenBank/DDBJ databases">
        <title>Genomic Encyclopedia of Type Strains, Phase III (KMG-III): the genomes of soil and plant-associated and newly described type strains.</title>
        <authorList>
            <person name="Whitman W."/>
        </authorList>
    </citation>
    <scope>NUCLEOTIDE SEQUENCE [LARGE SCALE GENOMIC DNA]</scope>
    <source>
        <strain evidence="3 4">CGMCC 1.10957</strain>
    </source>
</reference>
<evidence type="ECO:0000313" key="4">
    <source>
        <dbReference type="Proteomes" id="UP000294930"/>
    </source>
</evidence>
<comment type="caution">
    <text evidence="3">The sequence shown here is derived from an EMBL/GenBank/DDBJ whole genome shotgun (WGS) entry which is preliminary data.</text>
</comment>
<name>A0ABY2GA26_9FLAO</name>
<protein>
    <submittedName>
        <fullName evidence="3">Uncharacterized protein DUF4296</fullName>
    </submittedName>
</protein>
<dbReference type="InterPro" id="IPR025381">
    <property type="entry name" value="DUF4296"/>
</dbReference>
<evidence type="ECO:0000313" key="3">
    <source>
        <dbReference type="EMBL" id="TDY13844.1"/>
    </source>
</evidence>
<dbReference type="Pfam" id="PF14129">
    <property type="entry name" value="DUF4296"/>
    <property type="match status" value="1"/>
</dbReference>
<accession>A0ABY2GA26</accession>
<evidence type="ECO:0000259" key="2">
    <source>
        <dbReference type="Pfam" id="PF14129"/>
    </source>
</evidence>
<evidence type="ECO:0000256" key="1">
    <source>
        <dbReference type="SAM" id="MobiDB-lite"/>
    </source>
</evidence>